<dbReference type="PANTHER" id="PTHR43781">
    <property type="entry name" value="SACCHAROPINE DEHYDROGENASE"/>
    <property type="match status" value="1"/>
</dbReference>
<evidence type="ECO:0000256" key="1">
    <source>
        <dbReference type="SAM" id="MobiDB-lite"/>
    </source>
</evidence>
<dbReference type="RefSeq" id="WP_015031714.1">
    <property type="nucleotide sequence ID" value="NC_018750.1"/>
</dbReference>
<evidence type="ECO:0000259" key="2">
    <source>
        <dbReference type="Pfam" id="PF03435"/>
    </source>
</evidence>
<dbReference type="InterPro" id="IPR036291">
    <property type="entry name" value="NAD(P)-bd_dom_sf"/>
</dbReference>
<feature type="region of interest" description="Disordered" evidence="1">
    <location>
        <begin position="180"/>
        <end position="203"/>
    </location>
</feature>
<dbReference type="HOGENOM" id="CLU_044850_1_0_11"/>
<reference evidence="3 4" key="1">
    <citation type="journal article" date="2011" name="BMC Genomics">
        <title>Genome-wide analysis of the role of GlnR in Streptomyces venezuelae provides new insights into global nitrogen regulation in actinomycetes.</title>
        <authorList>
            <person name="Pullan S.T."/>
            <person name="Bibb M.J."/>
            <person name="Merrick M."/>
        </authorList>
    </citation>
    <scope>NUCLEOTIDE SEQUENCE [LARGE SCALE GENOMIC DNA]</scope>
    <source>
        <strain evidence="3">ATCC 10712</strain>
    </source>
</reference>
<accession>F2R7A3</accession>
<dbReference type="GO" id="GO:0016853">
    <property type="term" value="F:isomerase activity"/>
    <property type="evidence" value="ECO:0007669"/>
    <property type="project" value="UniProtKB-KW"/>
</dbReference>
<protein>
    <submittedName>
        <fullName evidence="3">Putative reductoisomerase</fullName>
    </submittedName>
</protein>
<feature type="domain" description="Saccharopine dehydrogenase NADP binding" evidence="2">
    <location>
        <begin position="9"/>
        <end position="104"/>
    </location>
</feature>
<sequence>MNTHPAPMIGILGGYGNVGAAAARILAAEGGYRLRIGGRSAAAAWRIARQLGAGAEAAVVDASDSQRLTHFSRGCATVLDCSGTAFSLRGRVRASVLAAGVHYVGMTDDGGSRTPAGPRSAVLFTGLSGTLAGWVPRWLAEGLDSATRFSGWWGGLGAIPPHTAVSCLLGKRLAVDLPEEPYGAGGPATGPTGGTGGRTTAPDAADDELRALAEELPSPAPPLPPHAVAVRRVLPEELRQQAYLLRLHEAHWHEVLKGPGVPAFLDRFALGHPAAGDGGALMAAARELARASLRDAAGSSPYQVMYGSLDGLTPDGTPVRRTALLHCTDVSGLVGVIASITTDEVTRGRVPSGVHVMAATLPPGDTADWITRHLPRTTARTTEVPTGGPGMMTSASPSARRPG</sequence>
<dbReference type="OrthoDB" id="4084988at2"/>
<dbReference type="eggNOG" id="COG1748">
    <property type="taxonomic scope" value="Bacteria"/>
</dbReference>
<dbReference type="SUPFAM" id="SSF51735">
    <property type="entry name" value="NAD(P)-binding Rossmann-fold domains"/>
    <property type="match status" value="1"/>
</dbReference>
<dbReference type="EMBL" id="FR845719">
    <property type="protein sequence ID" value="CCA53795.1"/>
    <property type="molecule type" value="Genomic_DNA"/>
</dbReference>
<feature type="region of interest" description="Disordered" evidence="1">
    <location>
        <begin position="378"/>
        <end position="403"/>
    </location>
</feature>
<feature type="compositionally biased region" description="Gly residues" evidence="1">
    <location>
        <begin position="183"/>
        <end position="197"/>
    </location>
</feature>
<proteinExistence type="predicted"/>
<dbReference type="STRING" id="953739.SVEN_0508"/>
<organism evidence="3 4">
    <name type="scientific">Streptomyces venezuelae (strain ATCC 10712 / CBS 650.69 / DSM 40230 / JCM 4526 / NBRC 13096 / PD 04745)</name>
    <dbReference type="NCBI Taxonomy" id="953739"/>
    <lineage>
        <taxon>Bacteria</taxon>
        <taxon>Bacillati</taxon>
        <taxon>Actinomycetota</taxon>
        <taxon>Actinomycetes</taxon>
        <taxon>Kitasatosporales</taxon>
        <taxon>Streptomycetaceae</taxon>
        <taxon>Streptomyces</taxon>
    </lineage>
</organism>
<evidence type="ECO:0000313" key="4">
    <source>
        <dbReference type="Proteomes" id="UP000006854"/>
    </source>
</evidence>
<keyword evidence="3" id="KW-0413">Isomerase</keyword>
<name>F2R7A3_STRVP</name>
<gene>
    <name evidence="3" type="ordered locus">SVEN_0508</name>
</gene>
<dbReference type="AlphaFoldDB" id="F2R7A3"/>
<dbReference type="Proteomes" id="UP000006854">
    <property type="component" value="Chromosome"/>
</dbReference>
<dbReference type="PATRIC" id="fig|953739.5.peg.6351"/>
<dbReference type="KEGG" id="sve:SVEN_0508"/>
<dbReference type="PANTHER" id="PTHR43781:SF1">
    <property type="entry name" value="SACCHAROPINE DEHYDROGENASE"/>
    <property type="match status" value="1"/>
</dbReference>
<dbReference type="Gene3D" id="3.40.50.720">
    <property type="entry name" value="NAD(P)-binding Rossmann-like Domain"/>
    <property type="match status" value="1"/>
</dbReference>
<keyword evidence="4" id="KW-1185">Reference proteome</keyword>
<dbReference type="InterPro" id="IPR005097">
    <property type="entry name" value="Sacchrp_dh_NADP-bd"/>
</dbReference>
<evidence type="ECO:0000313" key="3">
    <source>
        <dbReference type="EMBL" id="CCA53795.1"/>
    </source>
</evidence>
<dbReference type="GeneID" id="51861104"/>
<dbReference type="Pfam" id="PF03435">
    <property type="entry name" value="Sacchrp_dh_NADP"/>
    <property type="match status" value="1"/>
</dbReference>